<evidence type="ECO:0000313" key="6">
    <source>
        <dbReference type="EMBL" id="ADZ07264.1"/>
    </source>
</evidence>
<name>F0TEX0_LACAM</name>
<dbReference type="Proteomes" id="UP000312326">
    <property type="component" value="Chromosome"/>
</dbReference>
<dbReference type="Gene3D" id="3.90.700.10">
    <property type="entry name" value="Succinate dehydrogenase/fumarate reductase flavoprotein, catalytic domain"/>
    <property type="match status" value="1"/>
</dbReference>
<proteinExistence type="predicted"/>
<dbReference type="Pfam" id="PF00890">
    <property type="entry name" value="FAD_binding_2"/>
    <property type="match status" value="1"/>
</dbReference>
<accession>F0TEX0</accession>
<sequence>MSLKNNYDVIIIGGGASGLVAAYEAAHNSQSVLVVEKGHNLGGSGNYIEGAFAVDSFMQKKHADYHLTKEAALNEELNYSHYKADTNTWKQYIDGSADIIIKWLKDLGVEYFDVEPLGSGARTWHLFKCRGDAVINKVLAPKAKENGADIVTSTEVTKLITENGAVTGVELKNLENNEVSTVNGKHIILATGGYLNNKKLIADYTNYDANQLIPVNSNKNTGDGLSLAWNAGAQRYAMGMAMLFGGYIKDPYRPIYVYRYDELNGAANQQLLLWVNETGKRFVNEEVVDNFAEAGNALFTQNEFYTILDQATVDHLQNDSLYKPMGTYDYHDTKLPHLQEEIDDELAKNPKYLTKADNIEELAKKLNLPDLPATVKHYNEQAHAGKDEDFGMNAKFMIPVEKGPVYVIKQGVGAFCNMGGLKINLDNQVLDLDGAPIKGLYAVSNDAAGMLIGDTYGPNMPGTKAGYCFFSGKHVADVISEK</sequence>
<dbReference type="InterPro" id="IPR027477">
    <property type="entry name" value="Succ_DH/fumarate_Rdtase_cat_sf"/>
</dbReference>
<dbReference type="HOGENOM" id="CLU_011398_4_3_9"/>
<dbReference type="RefSeq" id="WP_013641925.1">
    <property type="nucleotide sequence ID" value="NC_015214.1"/>
</dbReference>
<organism evidence="6 8">
    <name type="scientific">Lactobacillus amylovorus</name>
    <dbReference type="NCBI Taxonomy" id="1604"/>
    <lineage>
        <taxon>Bacteria</taxon>
        <taxon>Bacillati</taxon>
        <taxon>Bacillota</taxon>
        <taxon>Bacilli</taxon>
        <taxon>Lactobacillales</taxon>
        <taxon>Lactobacillaceae</taxon>
        <taxon>Lactobacillus</taxon>
    </lineage>
</organism>
<dbReference type="STRING" id="1604.LAC30SC_05600"/>
<evidence type="ECO:0000256" key="3">
    <source>
        <dbReference type="ARBA" id="ARBA00022827"/>
    </source>
</evidence>
<evidence type="ECO:0000259" key="5">
    <source>
        <dbReference type="Pfam" id="PF00890"/>
    </source>
</evidence>
<dbReference type="Gene3D" id="3.50.50.60">
    <property type="entry name" value="FAD/NAD(P)-binding domain"/>
    <property type="match status" value="1"/>
</dbReference>
<dbReference type="SUPFAM" id="SSF51905">
    <property type="entry name" value="FAD/NAD(P)-binding domain"/>
    <property type="match status" value="1"/>
</dbReference>
<dbReference type="KEGG" id="lai:LAC30SC_05600"/>
<evidence type="ECO:0000256" key="4">
    <source>
        <dbReference type="ARBA" id="ARBA00023002"/>
    </source>
</evidence>
<reference evidence="6 8" key="1">
    <citation type="journal article" date="2011" name="J. Bacteriol.">
        <title>Complete genome sequencing of Lactobacillus acidophilus 30SC, isolated from swine intestine.</title>
        <authorList>
            <person name="Oh S."/>
            <person name="Roh H."/>
            <person name="Ko H.J."/>
            <person name="Kim S."/>
            <person name="Kim K.H."/>
            <person name="Lee S.E."/>
            <person name="Chang I.S."/>
            <person name="Kim S."/>
            <person name="Choi I.G."/>
        </authorList>
    </citation>
    <scope>NUCLEOTIDE SEQUENCE [LARGE SCALE GENOMIC DNA]</scope>
    <source>
        <strain evidence="6 8">30SC</strain>
    </source>
</reference>
<dbReference type="InterPro" id="IPR003953">
    <property type="entry name" value="FAD-dep_OxRdtase_2_FAD-bd"/>
</dbReference>
<keyword evidence="3" id="KW-0274">FAD</keyword>
<dbReference type="PANTHER" id="PTHR43400:SF10">
    <property type="entry name" value="3-OXOSTEROID 1-DEHYDROGENASE"/>
    <property type="match status" value="1"/>
</dbReference>
<evidence type="ECO:0000313" key="8">
    <source>
        <dbReference type="Proteomes" id="UP000007491"/>
    </source>
</evidence>
<keyword evidence="2" id="KW-0285">Flavoprotein</keyword>
<evidence type="ECO:0000256" key="1">
    <source>
        <dbReference type="ARBA" id="ARBA00001974"/>
    </source>
</evidence>
<reference key="2">
    <citation type="submission" date="2011-02" db="EMBL/GenBank/DDBJ databases">
        <authorList>
            <person name="Roh H."/>
            <person name="Ko H.-J."/>
            <person name="Kim S.-H."/>
            <person name="Choi I.-G."/>
            <person name="Oh S."/>
        </authorList>
    </citation>
    <scope>NUCLEOTIDE SEQUENCE</scope>
    <source>
        <strain>30SC</strain>
    </source>
</reference>
<dbReference type="PRINTS" id="PR00411">
    <property type="entry name" value="PNDRDTASEI"/>
</dbReference>
<evidence type="ECO:0000313" key="7">
    <source>
        <dbReference type="EMBL" id="QDD70365.1"/>
    </source>
</evidence>
<comment type="cofactor">
    <cofactor evidence="1">
        <name>FAD</name>
        <dbReference type="ChEBI" id="CHEBI:57692"/>
    </cofactor>
</comment>
<evidence type="ECO:0000256" key="2">
    <source>
        <dbReference type="ARBA" id="ARBA00022630"/>
    </source>
</evidence>
<dbReference type="EMBL" id="CP002559">
    <property type="protein sequence ID" value="ADZ07264.1"/>
    <property type="molecule type" value="Genomic_DNA"/>
</dbReference>
<keyword evidence="4" id="KW-0560">Oxidoreductase</keyword>
<dbReference type="OrthoDB" id="9806724at2"/>
<gene>
    <name evidence="6" type="ordered locus">LAC30SC_05600</name>
    <name evidence="7" type="ORF">DM298_05440</name>
</gene>
<evidence type="ECO:0000313" key="9">
    <source>
        <dbReference type="Proteomes" id="UP000312326"/>
    </source>
</evidence>
<dbReference type="PANTHER" id="PTHR43400">
    <property type="entry name" value="FUMARATE REDUCTASE"/>
    <property type="match status" value="1"/>
</dbReference>
<dbReference type="AlphaFoldDB" id="F0TEX0"/>
<dbReference type="InterPro" id="IPR036188">
    <property type="entry name" value="FAD/NAD-bd_sf"/>
</dbReference>
<dbReference type="GO" id="GO:0033765">
    <property type="term" value="F:steroid dehydrogenase activity, acting on the CH-CH group of donors"/>
    <property type="evidence" value="ECO:0007669"/>
    <property type="project" value="UniProtKB-ARBA"/>
</dbReference>
<dbReference type="InterPro" id="IPR050315">
    <property type="entry name" value="FAD-oxidoreductase_2"/>
</dbReference>
<reference evidence="7 9" key="3">
    <citation type="submission" date="2018-06" db="EMBL/GenBank/DDBJ databases">
        <title>Complete genome sequnece of Lactobacillus amylovorus PMRA3.</title>
        <authorList>
            <person name="Nam Y.-D."/>
            <person name="Chung W.-H."/>
            <person name="Park Y.S."/>
            <person name="Kang J."/>
        </authorList>
    </citation>
    <scope>NUCLEOTIDE SEQUENCE [LARGE SCALE GENOMIC DNA]</scope>
    <source>
        <strain evidence="7 9">PMRA3</strain>
    </source>
</reference>
<dbReference type="SUPFAM" id="SSF56425">
    <property type="entry name" value="Succinate dehydrogenase/fumarate reductase flavoprotein, catalytic domain"/>
    <property type="match status" value="1"/>
</dbReference>
<protein>
    <submittedName>
        <fullName evidence="7">FAD-dependent oxidoreductase</fullName>
    </submittedName>
    <submittedName>
        <fullName evidence="6">Fumarate reductase, flavoprotein subunit, N-terminally truncated protein</fullName>
    </submittedName>
</protein>
<dbReference type="Proteomes" id="UP000007491">
    <property type="component" value="Chromosome"/>
</dbReference>
<feature type="domain" description="FAD-dependent oxidoreductase 2 FAD-binding" evidence="5">
    <location>
        <begin position="8"/>
        <end position="450"/>
    </location>
</feature>
<dbReference type="GO" id="GO:0008202">
    <property type="term" value="P:steroid metabolic process"/>
    <property type="evidence" value="ECO:0007669"/>
    <property type="project" value="UniProtKB-ARBA"/>
</dbReference>
<dbReference type="EMBL" id="CP029754">
    <property type="protein sequence ID" value="QDD70365.1"/>
    <property type="molecule type" value="Genomic_DNA"/>
</dbReference>